<dbReference type="PANTHER" id="PTHR47331">
    <property type="entry name" value="PHD-TYPE DOMAIN-CONTAINING PROTEIN"/>
    <property type="match status" value="1"/>
</dbReference>
<dbReference type="EMBL" id="JBBCAQ010000034">
    <property type="protein sequence ID" value="KAK7580642.1"/>
    <property type="molecule type" value="Genomic_DNA"/>
</dbReference>
<keyword evidence="2" id="KW-1185">Reference proteome</keyword>
<dbReference type="AlphaFoldDB" id="A0AAN9TNY5"/>
<evidence type="ECO:0008006" key="3">
    <source>
        <dbReference type="Google" id="ProtNLM"/>
    </source>
</evidence>
<name>A0AAN9TNY5_9HEMI</name>
<protein>
    <recommendedName>
        <fullName evidence="3">Peptidase aspartic putative domain-containing protein</fullName>
    </recommendedName>
</protein>
<dbReference type="PANTHER" id="PTHR47331:SF5">
    <property type="entry name" value="RIBONUCLEASE H"/>
    <property type="match status" value="1"/>
</dbReference>
<proteinExistence type="predicted"/>
<accession>A0AAN9TNY5</accession>
<reference evidence="1 2" key="1">
    <citation type="submission" date="2024-03" db="EMBL/GenBank/DDBJ databases">
        <title>Adaptation during the transition from Ophiocordyceps entomopathogen to insect associate is accompanied by gene loss and intensified selection.</title>
        <authorList>
            <person name="Ward C.M."/>
            <person name="Onetto C.A."/>
            <person name="Borneman A.R."/>
        </authorList>
    </citation>
    <scope>NUCLEOTIDE SEQUENCE [LARGE SCALE GENOMIC DNA]</scope>
    <source>
        <strain evidence="1">AWRI1</strain>
        <tissue evidence="1">Single Adult Female</tissue>
    </source>
</reference>
<gene>
    <name evidence="1" type="ORF">V9T40_001271</name>
</gene>
<organism evidence="1 2">
    <name type="scientific">Parthenolecanium corni</name>
    <dbReference type="NCBI Taxonomy" id="536013"/>
    <lineage>
        <taxon>Eukaryota</taxon>
        <taxon>Metazoa</taxon>
        <taxon>Ecdysozoa</taxon>
        <taxon>Arthropoda</taxon>
        <taxon>Hexapoda</taxon>
        <taxon>Insecta</taxon>
        <taxon>Pterygota</taxon>
        <taxon>Neoptera</taxon>
        <taxon>Paraneoptera</taxon>
        <taxon>Hemiptera</taxon>
        <taxon>Sternorrhyncha</taxon>
        <taxon>Coccoidea</taxon>
        <taxon>Coccidae</taxon>
        <taxon>Parthenolecanium</taxon>
    </lineage>
</organism>
<dbReference type="InterPro" id="IPR005312">
    <property type="entry name" value="DUF1759"/>
</dbReference>
<dbReference type="Pfam" id="PF03564">
    <property type="entry name" value="DUF1759"/>
    <property type="match status" value="1"/>
</dbReference>
<sequence length="618" mass="69121">MAKEANDKAEKEIEKLLRDDHIQRKIITKIVDVTEEWLIAAPTPQKALAIDGMLEELAEAKTEVNGICRDIIHLCVDLTDATKAKKIEDERFTQNDITNQACWEAKGKLLDIKRRVLEPEGGNRSRMSIASSTMISNVLPGATAARVKLPDIPIPKFDGNPRNFLDFRNLFESVIHNDESLSPIQKFYFLRGALVGAAESFLKGVNIAGDQYEKTWKDFCSEFGKKRLVVGALLSDLFNVSPIKHESGVRELMNTFEVAVRGLKQCGEQTDSWSVLLSYLLSSKLDFKTRNDFENSLTTNDNYPLYKKLRDFLNIRAANSSKRDIEKSTPERKPSDKKSSNSILTIKPRCIVCQADHLLIDCTEFDKKTLAERYQIVNNAKRCTNCFNRNHQARDCRRSGCAICGAKHHQLLHSDGAESLTRKFGVAEQSKSVNNIVNNSIRCQQETVVLPTAVVKLQCGDFSGSARILIDSASEISMISSDFVSSNKLKKSPSSRSTSIQMVHAVMNATHECQLEMSSRFGSFSLTIKAEVVPEKAFGYNINRLRMGAVCNKLKLLTLADPAFTKPIVDFPVVNIIVGAEYYLKIIDHNQKTKVVDGVELLLSNFGWVIMGKVCPSD</sequence>
<evidence type="ECO:0000313" key="1">
    <source>
        <dbReference type="EMBL" id="KAK7580642.1"/>
    </source>
</evidence>
<dbReference type="Proteomes" id="UP001367676">
    <property type="component" value="Unassembled WGS sequence"/>
</dbReference>
<evidence type="ECO:0000313" key="2">
    <source>
        <dbReference type="Proteomes" id="UP001367676"/>
    </source>
</evidence>
<comment type="caution">
    <text evidence="1">The sequence shown here is derived from an EMBL/GenBank/DDBJ whole genome shotgun (WGS) entry which is preliminary data.</text>
</comment>